<organism evidence="1 2">
    <name type="scientific">Nakamurella alba</name>
    <dbReference type="NCBI Taxonomy" id="2665158"/>
    <lineage>
        <taxon>Bacteria</taxon>
        <taxon>Bacillati</taxon>
        <taxon>Actinomycetota</taxon>
        <taxon>Actinomycetes</taxon>
        <taxon>Nakamurellales</taxon>
        <taxon>Nakamurellaceae</taxon>
        <taxon>Nakamurella</taxon>
    </lineage>
</organism>
<proteinExistence type="predicted"/>
<reference evidence="1 2" key="1">
    <citation type="submission" date="2019-11" db="EMBL/GenBank/DDBJ databases">
        <authorList>
            <person name="Jiang L.-Q."/>
        </authorList>
    </citation>
    <scope>NUCLEOTIDE SEQUENCE [LARGE SCALE GENOMIC DNA]</scope>
    <source>
        <strain evidence="1 2">YIM 132087</strain>
    </source>
</reference>
<dbReference type="InterPro" id="IPR019587">
    <property type="entry name" value="Polyketide_cyclase/dehydratase"/>
</dbReference>
<dbReference type="Proteomes" id="UP000460221">
    <property type="component" value="Unassembled WGS sequence"/>
</dbReference>
<gene>
    <name evidence="1" type="ORF">GIS00_13545</name>
</gene>
<evidence type="ECO:0000313" key="2">
    <source>
        <dbReference type="Proteomes" id="UP000460221"/>
    </source>
</evidence>
<dbReference type="AlphaFoldDB" id="A0A7K1FQ89"/>
<dbReference type="SUPFAM" id="SSF55961">
    <property type="entry name" value="Bet v1-like"/>
    <property type="match status" value="1"/>
</dbReference>
<accession>A0A7K1FQ89</accession>
<evidence type="ECO:0000313" key="1">
    <source>
        <dbReference type="EMBL" id="MTD14964.1"/>
    </source>
</evidence>
<dbReference type="InterPro" id="IPR023393">
    <property type="entry name" value="START-like_dom_sf"/>
</dbReference>
<dbReference type="Pfam" id="PF10604">
    <property type="entry name" value="Polyketide_cyc2"/>
    <property type="match status" value="1"/>
</dbReference>
<dbReference type="RefSeq" id="WP_154768956.1">
    <property type="nucleotide sequence ID" value="NZ_WLYK01000005.1"/>
</dbReference>
<comment type="caution">
    <text evidence="1">The sequence shown here is derived from an EMBL/GenBank/DDBJ whole genome shotgun (WGS) entry which is preliminary data.</text>
</comment>
<keyword evidence="2" id="KW-1185">Reference proteome</keyword>
<dbReference type="Gene3D" id="3.30.530.20">
    <property type="match status" value="1"/>
</dbReference>
<dbReference type="EMBL" id="WLYK01000005">
    <property type="protein sequence ID" value="MTD14964.1"/>
    <property type="molecule type" value="Genomic_DNA"/>
</dbReference>
<dbReference type="CDD" id="cd07812">
    <property type="entry name" value="SRPBCC"/>
    <property type="match status" value="1"/>
</dbReference>
<sequence>MSRTTRDLTCAPEDVFAVLANGWLYPGWVVGASRMRRVDEDWPAPASRLHHSVGVWPLLVDDSTSVLLMDPPRRLVMRARGWPAGEAEVAIDVVPRPGGCRVTITEDATEGPATLIPGPVRNLALGVRNRETLLRLAMLAEGGAG</sequence>
<name>A0A7K1FQ89_9ACTN</name>
<protein>
    <submittedName>
        <fullName evidence="1">SRPBCC family protein</fullName>
    </submittedName>
</protein>